<name>A6JM06_RAT</name>
<dbReference type="EMBL" id="CH473990">
    <property type="protein sequence ID" value="EDL78683.1"/>
    <property type="molecule type" value="Genomic_DNA"/>
</dbReference>
<dbReference type="AlphaFoldDB" id="A6JM06"/>
<evidence type="ECO:0000313" key="3">
    <source>
        <dbReference type="Proteomes" id="UP000234681"/>
    </source>
</evidence>
<accession>A6JM06</accession>
<gene>
    <name evidence="2" type="ORF">rCG_55864</name>
</gene>
<reference evidence="3" key="1">
    <citation type="submission" date="2005-09" db="EMBL/GenBank/DDBJ databases">
        <authorList>
            <person name="Mural R.J."/>
            <person name="Li P.W."/>
            <person name="Adams M.D."/>
            <person name="Amanatides P.G."/>
            <person name="Baden-Tillson H."/>
            <person name="Barnstead M."/>
            <person name="Chin S.H."/>
            <person name="Dew I."/>
            <person name="Evans C.A."/>
            <person name="Ferriera S."/>
            <person name="Flanigan M."/>
            <person name="Fosler C."/>
            <person name="Glodek A."/>
            <person name="Gu Z."/>
            <person name="Holt R.A."/>
            <person name="Jennings D."/>
            <person name="Kraft C.L."/>
            <person name="Lu F."/>
            <person name="Nguyen T."/>
            <person name="Nusskern D.R."/>
            <person name="Pfannkoch C.M."/>
            <person name="Sitter C."/>
            <person name="Sutton G.G."/>
            <person name="Venter J.C."/>
            <person name="Wang Z."/>
            <person name="Woodage T."/>
            <person name="Zheng X.H."/>
            <person name="Zhong F."/>
        </authorList>
    </citation>
    <scope>NUCLEOTIDE SEQUENCE [LARGE SCALE GENOMIC DNA]</scope>
    <source>
        <strain>BN</strain>
        <strain evidence="3">Sprague-Dawley</strain>
    </source>
</reference>
<dbReference type="Proteomes" id="UP000234681">
    <property type="component" value="Chromosome 17"/>
</dbReference>
<evidence type="ECO:0000313" key="2">
    <source>
        <dbReference type="EMBL" id="EDL78683.1"/>
    </source>
</evidence>
<evidence type="ECO:0000256" key="1">
    <source>
        <dbReference type="SAM" id="MobiDB-lite"/>
    </source>
</evidence>
<sequence length="97" mass="10496">MQAAGESTVRAEPFVPKAARRAVRQLSRPGRPDTHDLGKNMKRIAPTADDFETHTGCLRSTCTSSALTKMLPLIVQIPGTENCEPHKGRGEGPLPFS</sequence>
<feature type="region of interest" description="Disordered" evidence="1">
    <location>
        <begin position="1"/>
        <end position="41"/>
    </location>
</feature>
<protein>
    <submittedName>
        <fullName evidence="2">RCG55864</fullName>
    </submittedName>
</protein>
<organism evidence="2 3">
    <name type="scientific">Rattus norvegicus</name>
    <name type="common">Rat</name>
    <dbReference type="NCBI Taxonomy" id="10116"/>
    <lineage>
        <taxon>Eukaryota</taxon>
        <taxon>Metazoa</taxon>
        <taxon>Chordata</taxon>
        <taxon>Craniata</taxon>
        <taxon>Vertebrata</taxon>
        <taxon>Euteleostomi</taxon>
        <taxon>Mammalia</taxon>
        <taxon>Eutheria</taxon>
        <taxon>Euarchontoglires</taxon>
        <taxon>Glires</taxon>
        <taxon>Rodentia</taxon>
        <taxon>Myomorpha</taxon>
        <taxon>Muroidea</taxon>
        <taxon>Muridae</taxon>
        <taxon>Murinae</taxon>
        <taxon>Rattus</taxon>
    </lineage>
</organism>
<proteinExistence type="predicted"/>
<feature type="compositionally biased region" description="Basic and acidic residues" evidence="1">
    <location>
        <begin position="30"/>
        <end position="39"/>
    </location>
</feature>